<keyword evidence="4 13" id="KW-0894">Sodium channel</keyword>
<evidence type="ECO:0000256" key="3">
    <source>
        <dbReference type="ARBA" id="ARBA00022448"/>
    </source>
</evidence>
<keyword evidence="6 14" id="KW-1133">Transmembrane helix</keyword>
<evidence type="ECO:0000256" key="8">
    <source>
        <dbReference type="ARBA" id="ARBA00023065"/>
    </source>
</evidence>
<gene>
    <name evidence="16" type="ORF">PMAYCL1PPCAC_03547</name>
</gene>
<evidence type="ECO:0000256" key="13">
    <source>
        <dbReference type="RuleBase" id="RU000679"/>
    </source>
</evidence>
<comment type="similarity">
    <text evidence="2 13">Belongs to the amiloride-sensitive sodium channel (TC 1.A.6) family.</text>
</comment>
<evidence type="ECO:0000259" key="15">
    <source>
        <dbReference type="PROSITE" id="PS00022"/>
    </source>
</evidence>
<dbReference type="PANTHER" id="PTHR11690">
    <property type="entry name" value="AMILORIDE-SENSITIVE SODIUM CHANNEL-RELATED"/>
    <property type="match status" value="1"/>
</dbReference>
<dbReference type="EMBL" id="BTRK01000001">
    <property type="protein sequence ID" value="GMR33352.1"/>
    <property type="molecule type" value="Genomic_DNA"/>
</dbReference>
<keyword evidence="8 13" id="KW-0406">Ion transport</keyword>
<evidence type="ECO:0000256" key="2">
    <source>
        <dbReference type="ARBA" id="ARBA00007193"/>
    </source>
</evidence>
<keyword evidence="10" id="KW-0325">Glycoprotein</keyword>
<sequence length="353" mass="38053">RCNAVDAGAVCGEDRSQPMCICSTAYTGTYCSAPVAMYERMDAWLGPQEAARMQTVLGVAQSSPAALISVLPSVYALLTPAQKTAMGWAQNEMIDSIDFGMSALDINTALTSIFDEQLGNCFTFNYANETNNGEGLHRASFAGQHRALSVTLKLHPSEQVAWVESTSISTFIHAPGTPPNQGITYSLRGAAADLIGLRKGCYTACYQDKVLEKCGCMDARMKKATSATQCQFKDKDCVDSVTAQLGEPPSWAWCKCPPECYKEEYAISATRAALPIKLARCANATGGCPDQRESIARLTVYLESLESEIYVEVENMPFFTMLSNIGGQLGFLLGMSIVGIIELLTLCATLGKD</sequence>
<name>A0AAN4Z2H8_9BILA</name>
<keyword evidence="17" id="KW-1185">Reference proteome</keyword>
<evidence type="ECO:0000313" key="16">
    <source>
        <dbReference type="EMBL" id="GMR33352.1"/>
    </source>
</evidence>
<dbReference type="GO" id="GO:0015280">
    <property type="term" value="F:ligand-gated sodium channel activity"/>
    <property type="evidence" value="ECO:0007669"/>
    <property type="project" value="TreeGrafter"/>
</dbReference>
<evidence type="ECO:0000256" key="5">
    <source>
        <dbReference type="ARBA" id="ARBA00022692"/>
    </source>
</evidence>
<evidence type="ECO:0000256" key="9">
    <source>
        <dbReference type="ARBA" id="ARBA00023136"/>
    </source>
</evidence>
<organism evidence="16 17">
    <name type="scientific">Pristionchus mayeri</name>
    <dbReference type="NCBI Taxonomy" id="1317129"/>
    <lineage>
        <taxon>Eukaryota</taxon>
        <taxon>Metazoa</taxon>
        <taxon>Ecdysozoa</taxon>
        <taxon>Nematoda</taxon>
        <taxon>Chromadorea</taxon>
        <taxon>Rhabditida</taxon>
        <taxon>Rhabditina</taxon>
        <taxon>Diplogasteromorpha</taxon>
        <taxon>Diplogasteroidea</taxon>
        <taxon>Neodiplogasteridae</taxon>
        <taxon>Pristionchus</taxon>
    </lineage>
</organism>
<protein>
    <recommendedName>
        <fullName evidence="15">EGF-like domain-containing protein</fullName>
    </recommendedName>
</protein>
<reference evidence="17" key="1">
    <citation type="submission" date="2022-10" db="EMBL/GenBank/DDBJ databases">
        <title>Genome assembly of Pristionchus species.</title>
        <authorList>
            <person name="Yoshida K."/>
            <person name="Sommer R.J."/>
        </authorList>
    </citation>
    <scope>NUCLEOTIDE SEQUENCE [LARGE SCALE GENOMIC DNA]</scope>
    <source>
        <strain evidence="17">RS5460</strain>
    </source>
</reference>
<keyword evidence="9 14" id="KW-0472">Membrane</keyword>
<dbReference type="InterPro" id="IPR000742">
    <property type="entry name" value="EGF"/>
</dbReference>
<evidence type="ECO:0000256" key="11">
    <source>
        <dbReference type="ARBA" id="ARBA00023201"/>
    </source>
</evidence>
<dbReference type="PROSITE" id="PS00022">
    <property type="entry name" value="EGF_1"/>
    <property type="match status" value="1"/>
</dbReference>
<dbReference type="InterPro" id="IPR001873">
    <property type="entry name" value="ENaC"/>
</dbReference>
<dbReference type="Gene3D" id="1.10.287.770">
    <property type="entry name" value="YojJ-like"/>
    <property type="match status" value="1"/>
</dbReference>
<evidence type="ECO:0000256" key="10">
    <source>
        <dbReference type="ARBA" id="ARBA00023180"/>
    </source>
</evidence>
<keyword evidence="3 13" id="KW-0813">Transport</keyword>
<keyword evidence="12 13" id="KW-0407">Ion channel</keyword>
<dbReference type="Gene3D" id="1.10.287.820">
    <property type="entry name" value="Acid-sensing ion channel domain"/>
    <property type="match status" value="1"/>
</dbReference>
<dbReference type="Proteomes" id="UP001328107">
    <property type="component" value="Unassembled WGS sequence"/>
</dbReference>
<feature type="transmembrane region" description="Helical" evidence="14">
    <location>
        <begin position="329"/>
        <end position="351"/>
    </location>
</feature>
<keyword evidence="11 13" id="KW-0739">Sodium transport</keyword>
<keyword evidence="7" id="KW-0915">Sodium</keyword>
<evidence type="ECO:0000256" key="7">
    <source>
        <dbReference type="ARBA" id="ARBA00023053"/>
    </source>
</evidence>
<feature type="domain" description="EGF-like" evidence="15">
    <location>
        <begin position="20"/>
        <end position="31"/>
    </location>
</feature>
<evidence type="ECO:0000256" key="1">
    <source>
        <dbReference type="ARBA" id="ARBA00004141"/>
    </source>
</evidence>
<dbReference type="GO" id="GO:0005886">
    <property type="term" value="C:plasma membrane"/>
    <property type="evidence" value="ECO:0007669"/>
    <property type="project" value="TreeGrafter"/>
</dbReference>
<comment type="caution">
    <text evidence="16">The sequence shown here is derived from an EMBL/GenBank/DDBJ whole genome shotgun (WGS) entry which is preliminary data.</text>
</comment>
<accession>A0AAN4Z2H8</accession>
<feature type="non-terminal residue" evidence="16">
    <location>
        <position position="1"/>
    </location>
</feature>
<dbReference type="Pfam" id="PF00858">
    <property type="entry name" value="ASC"/>
    <property type="match status" value="2"/>
</dbReference>
<proteinExistence type="inferred from homology"/>
<dbReference type="AlphaFoldDB" id="A0AAN4Z2H8"/>
<evidence type="ECO:0000256" key="12">
    <source>
        <dbReference type="ARBA" id="ARBA00023303"/>
    </source>
</evidence>
<dbReference type="PANTHER" id="PTHR11690:SF282">
    <property type="entry name" value="DEGENERIN-LIKE PROTEIN ASIC-1"/>
    <property type="match status" value="1"/>
</dbReference>
<feature type="non-terminal residue" evidence="16">
    <location>
        <position position="353"/>
    </location>
</feature>
<evidence type="ECO:0000256" key="6">
    <source>
        <dbReference type="ARBA" id="ARBA00022989"/>
    </source>
</evidence>
<evidence type="ECO:0000256" key="14">
    <source>
        <dbReference type="SAM" id="Phobius"/>
    </source>
</evidence>
<evidence type="ECO:0000313" key="17">
    <source>
        <dbReference type="Proteomes" id="UP001328107"/>
    </source>
</evidence>
<keyword evidence="5 13" id="KW-0812">Transmembrane</keyword>
<comment type="subcellular location">
    <subcellularLocation>
        <location evidence="1">Membrane</location>
        <topology evidence="1">Multi-pass membrane protein</topology>
    </subcellularLocation>
</comment>
<evidence type="ECO:0000256" key="4">
    <source>
        <dbReference type="ARBA" id="ARBA00022461"/>
    </source>
</evidence>